<dbReference type="InterPro" id="IPR005135">
    <property type="entry name" value="Endo/exonuclease/phosphatase"/>
</dbReference>
<dbReference type="Pfam" id="PF03372">
    <property type="entry name" value="Exo_endo_phos"/>
    <property type="match status" value="1"/>
</dbReference>
<dbReference type="OrthoDB" id="87741at2759"/>
<reference evidence="2" key="1">
    <citation type="submission" date="2019-06" db="EMBL/GenBank/DDBJ databases">
        <title>Genomics analysis of Aphanomyces spp. identifies a new class of oomycete effector associated with host adaptation.</title>
        <authorList>
            <person name="Gaulin E."/>
        </authorList>
    </citation>
    <scope>NUCLEOTIDE SEQUENCE</scope>
    <source>
        <strain evidence="2">CBS 578.67</strain>
    </source>
</reference>
<dbReference type="EMBL" id="VJMH01001408">
    <property type="protein sequence ID" value="KAF0712116.1"/>
    <property type="molecule type" value="Genomic_DNA"/>
</dbReference>
<organism evidence="2">
    <name type="scientific">Aphanomyces stellatus</name>
    <dbReference type="NCBI Taxonomy" id="120398"/>
    <lineage>
        <taxon>Eukaryota</taxon>
        <taxon>Sar</taxon>
        <taxon>Stramenopiles</taxon>
        <taxon>Oomycota</taxon>
        <taxon>Saprolegniomycetes</taxon>
        <taxon>Saprolegniales</taxon>
        <taxon>Verrucalvaceae</taxon>
        <taxon>Aphanomyces</taxon>
    </lineage>
</organism>
<name>A0A6A4Z9X6_9STRA</name>
<gene>
    <name evidence="2" type="ORF">As57867_004903</name>
</gene>
<dbReference type="GO" id="GO:0003824">
    <property type="term" value="F:catalytic activity"/>
    <property type="evidence" value="ECO:0007669"/>
    <property type="project" value="InterPro"/>
</dbReference>
<dbReference type="AlphaFoldDB" id="A0A6A4Z9X6"/>
<dbReference type="InterPro" id="IPR036691">
    <property type="entry name" value="Endo/exonu/phosph_ase_sf"/>
</dbReference>
<dbReference type="Gene3D" id="3.60.10.10">
    <property type="entry name" value="Endonuclease/exonuclease/phosphatase"/>
    <property type="match status" value="1"/>
</dbReference>
<accession>A0A6A4Z9X6</accession>
<protein>
    <recommendedName>
        <fullName evidence="1">Endonuclease/exonuclease/phosphatase domain-containing protein</fullName>
    </recommendedName>
</protein>
<evidence type="ECO:0000313" key="2">
    <source>
        <dbReference type="EMBL" id="KAF0712116.1"/>
    </source>
</evidence>
<feature type="non-terminal residue" evidence="2">
    <location>
        <position position="675"/>
    </location>
</feature>
<dbReference type="SUPFAM" id="SSF56219">
    <property type="entry name" value="DNase I-like"/>
    <property type="match status" value="1"/>
</dbReference>
<proteinExistence type="predicted"/>
<evidence type="ECO:0000259" key="1">
    <source>
        <dbReference type="Pfam" id="PF03372"/>
    </source>
</evidence>
<sequence>MSVPDDAHIKRMGISNKKLDWHPDNMTLAQIVQVIQDYNATTPPTQEDQLTDILEVSKHLDEDFRTPIDHTKADDLWQWVSRSPLHANVKLTTLLHEGQPALDRIIRLHAWHRWTVASLVPQTTTFLRGFQHAFGVKPTWDFMSALSATPDFTQYEGALPDATVLDIEDALAAFELWFAMQVDTLFRSDEWVVFLTKRPVMWLPASKAPRMLSADTIFNLIHSTFGTHFVAAMAALWPCRWVNTLHQIQQMNFRYSGQGTMLFSDSPQLRLGSPTHILTANINGLKENGHRLVANRLHRHTVCALQETKLALRFQLNTFRFHLDHNLGRDAYYLAINDHRQDAITSESHRSSGLIMLFTKDTPGFNNLHHDVALDVPDRYMVVRTSWGPTPVFFHNIYAPIANHERETFFASLPTVFPPNSHHIVMGDFNLPLDRMIDSLDPLSSHHTGREECMAWLNTLGVIDAWRIHHPHDRIYSSPKGKNRLDYVLLDDSLIRTAYKDAIYFRSSEVTEHLCHSVTLQATPHESQRGYWQLPKELLSIREVAETIVSEAKALLSILRTANNPGVVWSGWKKRTHKFLTAYHVRHHAERKCIVIRAEREWRHAQANARHGRIAASELLAARAAFDEALADWKAYENDVNFDFHASNNETSKSHFFRSPQKSLYKVPIVEVVDV</sequence>
<feature type="domain" description="Endonuclease/exonuclease/phosphatase" evidence="1">
    <location>
        <begin position="278"/>
        <end position="492"/>
    </location>
</feature>
<comment type="caution">
    <text evidence="2">The sequence shown here is derived from an EMBL/GenBank/DDBJ whole genome shotgun (WGS) entry which is preliminary data.</text>
</comment>